<sequence length="75" mass="8213">MGGHRRRRPCGRRLCRGRGRSLGLLAKDVPRPVGTRRPRERPPGASLCVRVHQRLTRSTTRACVEDSNASTGGGP</sequence>
<name>A0A811BRP8_9VIRU</name>
<evidence type="ECO:0000313" key="2">
    <source>
        <dbReference type="Proteomes" id="UP001253637"/>
    </source>
</evidence>
<accession>A0A811BRP8</accession>
<protein>
    <submittedName>
        <fullName evidence="1">Uncharacterized protein</fullName>
    </submittedName>
</protein>
<evidence type="ECO:0000313" key="1">
    <source>
        <dbReference type="EMBL" id="BCU03011.1"/>
    </source>
</evidence>
<dbReference type="EMBL" id="LC625835">
    <property type="protein sequence ID" value="BCU03011.1"/>
    <property type="molecule type" value="Genomic_DNA"/>
</dbReference>
<dbReference type="Proteomes" id="UP001253637">
    <property type="component" value="Segment"/>
</dbReference>
<organism evidence="1 2">
    <name type="scientific">Pandoravirus japonicus</name>
    <dbReference type="NCBI Taxonomy" id="2823154"/>
    <lineage>
        <taxon>Viruses</taxon>
        <taxon>Pandoravirus</taxon>
    </lineage>
</organism>
<reference evidence="1" key="1">
    <citation type="submission" date="2021-04" db="EMBL/GenBank/DDBJ databases">
        <title>Draft Genome Sequence of Pandoravirus japonicus, Isolated from the Sabaishi River of Niigata, Japan.</title>
        <authorList>
            <person name="Hosokawa N."/>
            <person name="Takahashi H."/>
            <person name="Aoki K."/>
            <person name="Takemura M."/>
        </authorList>
    </citation>
    <scope>NUCLEOTIDE SEQUENCE</scope>
</reference>
<proteinExistence type="predicted"/>